<sequence length="83" mass="9422">MRLKSIVNLVRRQSYEWATHCRFVDSMLSSSIAWMLGEAASSKSKSFLEQEPISVFSCEITSFVSLRQVHQCFSLLGLCSARD</sequence>
<reference evidence="1 2" key="1">
    <citation type="submission" date="2014-03" db="EMBL/GenBank/DDBJ databases">
        <title>Draft genome of the hookworm Oesophagostomum dentatum.</title>
        <authorList>
            <person name="Mitreva M."/>
        </authorList>
    </citation>
    <scope>NUCLEOTIDE SEQUENCE [LARGE SCALE GENOMIC DNA]</scope>
    <source>
        <strain evidence="1 2">OD-Hann</strain>
    </source>
</reference>
<dbReference type="Proteomes" id="UP000053660">
    <property type="component" value="Unassembled WGS sequence"/>
</dbReference>
<dbReference type="AlphaFoldDB" id="A0A0B1SS63"/>
<proteinExistence type="predicted"/>
<accession>A0A0B1SS63</accession>
<gene>
    <name evidence="1" type="ORF">OESDEN_12418</name>
</gene>
<protein>
    <submittedName>
        <fullName evidence="1">Uncharacterized protein</fullName>
    </submittedName>
</protein>
<name>A0A0B1SS63_OESDE</name>
<evidence type="ECO:0000313" key="1">
    <source>
        <dbReference type="EMBL" id="KHJ87799.1"/>
    </source>
</evidence>
<dbReference type="EMBL" id="KN556990">
    <property type="protein sequence ID" value="KHJ87799.1"/>
    <property type="molecule type" value="Genomic_DNA"/>
</dbReference>
<evidence type="ECO:0000313" key="2">
    <source>
        <dbReference type="Proteomes" id="UP000053660"/>
    </source>
</evidence>
<organism evidence="1 2">
    <name type="scientific">Oesophagostomum dentatum</name>
    <name type="common">Nodular worm</name>
    <dbReference type="NCBI Taxonomy" id="61180"/>
    <lineage>
        <taxon>Eukaryota</taxon>
        <taxon>Metazoa</taxon>
        <taxon>Ecdysozoa</taxon>
        <taxon>Nematoda</taxon>
        <taxon>Chromadorea</taxon>
        <taxon>Rhabditida</taxon>
        <taxon>Rhabditina</taxon>
        <taxon>Rhabditomorpha</taxon>
        <taxon>Strongyloidea</taxon>
        <taxon>Strongylidae</taxon>
        <taxon>Oesophagostomum</taxon>
    </lineage>
</organism>
<keyword evidence="2" id="KW-1185">Reference proteome</keyword>